<evidence type="ECO:0000256" key="1">
    <source>
        <dbReference type="SAM" id="MobiDB-lite"/>
    </source>
</evidence>
<feature type="compositionally biased region" description="Polar residues" evidence="1">
    <location>
        <begin position="134"/>
        <end position="148"/>
    </location>
</feature>
<evidence type="ECO:0000313" key="2">
    <source>
        <dbReference type="EMBL" id="CAD8726670.1"/>
    </source>
</evidence>
<feature type="region of interest" description="Disordered" evidence="1">
    <location>
        <begin position="125"/>
        <end position="148"/>
    </location>
</feature>
<accession>A0A7S0T8T1</accession>
<name>A0A7S0T8T1_9RHOD</name>
<sequence length="190" mass="20821">MVKIEGRKKKPTTLVVVTSAAPGEPISKMDGTPRSASPFLAQDRSSRPGSTAFSPSLLSPTGNTIRRLCDYGPLSRSPQPQVYSPRPRRTTQNPWLVEQSVAESSEQVHLVQENEEVSEKLEVPSGKSLLESMPSCSKKSSLENMPSSLYSIPGRSTPELGSYRRRMTQDSAFNCGGLSPVEEQPNETLW</sequence>
<dbReference type="EMBL" id="HBFE01004231">
    <property type="protein sequence ID" value="CAD8726670.1"/>
    <property type="molecule type" value="Transcribed_RNA"/>
</dbReference>
<dbReference type="AlphaFoldDB" id="A0A7S0T8T1"/>
<feature type="compositionally biased region" description="Polar residues" evidence="1">
    <location>
        <begin position="47"/>
        <end position="64"/>
    </location>
</feature>
<feature type="compositionally biased region" description="Basic residues" evidence="1">
    <location>
        <begin position="1"/>
        <end position="11"/>
    </location>
</feature>
<feature type="region of interest" description="Disordered" evidence="1">
    <location>
        <begin position="171"/>
        <end position="190"/>
    </location>
</feature>
<feature type="region of interest" description="Disordered" evidence="1">
    <location>
        <begin position="1"/>
        <end position="93"/>
    </location>
</feature>
<organism evidence="2">
    <name type="scientific">Erythrolobus madagascarensis</name>
    <dbReference type="NCBI Taxonomy" id="708628"/>
    <lineage>
        <taxon>Eukaryota</taxon>
        <taxon>Rhodophyta</taxon>
        <taxon>Bangiophyceae</taxon>
        <taxon>Porphyridiales</taxon>
        <taxon>Porphyridiaceae</taxon>
        <taxon>Erythrolobus</taxon>
    </lineage>
</organism>
<protein>
    <submittedName>
        <fullName evidence="2">Uncharacterized protein</fullName>
    </submittedName>
</protein>
<proteinExistence type="predicted"/>
<reference evidence="2" key="1">
    <citation type="submission" date="2021-01" db="EMBL/GenBank/DDBJ databases">
        <authorList>
            <person name="Corre E."/>
            <person name="Pelletier E."/>
            <person name="Niang G."/>
            <person name="Scheremetjew M."/>
            <person name="Finn R."/>
            <person name="Kale V."/>
            <person name="Holt S."/>
            <person name="Cochrane G."/>
            <person name="Meng A."/>
            <person name="Brown T."/>
            <person name="Cohen L."/>
        </authorList>
    </citation>
    <scope>NUCLEOTIDE SEQUENCE</scope>
    <source>
        <strain evidence="2">CCMP3276</strain>
    </source>
</reference>
<gene>
    <name evidence="2" type="ORF">EMAD1354_LOCUS2751</name>
</gene>